<accession>T0RAJ9</accession>
<dbReference type="Pfam" id="PF00069">
    <property type="entry name" value="Pkinase"/>
    <property type="match status" value="1"/>
</dbReference>
<dbReference type="Proteomes" id="UP000030762">
    <property type="component" value="Unassembled WGS sequence"/>
</dbReference>
<dbReference type="InterPro" id="IPR011009">
    <property type="entry name" value="Kinase-like_dom_sf"/>
</dbReference>
<evidence type="ECO:0000259" key="2">
    <source>
        <dbReference type="PROSITE" id="PS50011"/>
    </source>
</evidence>
<dbReference type="EMBL" id="JH767186">
    <property type="protein sequence ID" value="EQC29208.1"/>
    <property type="molecule type" value="Genomic_DNA"/>
</dbReference>
<reference evidence="3 4" key="1">
    <citation type="submission" date="2012-04" db="EMBL/GenBank/DDBJ databases">
        <title>The Genome Sequence of Saprolegnia declina VS20.</title>
        <authorList>
            <consortium name="The Broad Institute Genome Sequencing Platform"/>
            <person name="Russ C."/>
            <person name="Nusbaum C."/>
            <person name="Tyler B."/>
            <person name="van West P."/>
            <person name="Dieguez-Uribeondo J."/>
            <person name="de Bruijn I."/>
            <person name="Tripathy S."/>
            <person name="Jiang R."/>
            <person name="Young S.K."/>
            <person name="Zeng Q."/>
            <person name="Gargeya S."/>
            <person name="Fitzgerald M."/>
            <person name="Haas B."/>
            <person name="Abouelleil A."/>
            <person name="Alvarado L."/>
            <person name="Arachchi H.M."/>
            <person name="Berlin A."/>
            <person name="Chapman S.B."/>
            <person name="Goldberg J."/>
            <person name="Griggs A."/>
            <person name="Gujja S."/>
            <person name="Hansen M."/>
            <person name="Howarth C."/>
            <person name="Imamovic A."/>
            <person name="Larimer J."/>
            <person name="McCowen C."/>
            <person name="Montmayeur A."/>
            <person name="Murphy C."/>
            <person name="Neiman D."/>
            <person name="Pearson M."/>
            <person name="Priest M."/>
            <person name="Roberts A."/>
            <person name="Saif S."/>
            <person name="Shea T."/>
            <person name="Sisk P."/>
            <person name="Sykes S."/>
            <person name="Wortman J."/>
            <person name="Nusbaum C."/>
            <person name="Birren B."/>
        </authorList>
    </citation>
    <scope>NUCLEOTIDE SEQUENCE [LARGE SCALE GENOMIC DNA]</scope>
    <source>
        <strain evidence="3 4">VS20</strain>
    </source>
</reference>
<dbReference type="PROSITE" id="PS50011">
    <property type="entry name" value="PROTEIN_KINASE_DOM"/>
    <property type="match status" value="1"/>
</dbReference>
<dbReference type="PROSITE" id="PS00108">
    <property type="entry name" value="PROTEIN_KINASE_ST"/>
    <property type="match status" value="1"/>
</dbReference>
<evidence type="ECO:0000313" key="4">
    <source>
        <dbReference type="Proteomes" id="UP000030762"/>
    </source>
</evidence>
<name>T0RAJ9_SAPDV</name>
<keyword evidence="1" id="KW-1133">Transmembrane helix</keyword>
<keyword evidence="3" id="KW-0808">Transferase</keyword>
<dbReference type="PANTHER" id="PTHR44329:SF214">
    <property type="entry name" value="PROTEIN KINASE DOMAIN-CONTAINING PROTEIN"/>
    <property type="match status" value="1"/>
</dbReference>
<dbReference type="Gene3D" id="1.10.510.10">
    <property type="entry name" value="Transferase(Phosphotransferase) domain 1"/>
    <property type="match status" value="1"/>
</dbReference>
<feature type="transmembrane region" description="Helical" evidence="1">
    <location>
        <begin position="74"/>
        <end position="94"/>
    </location>
</feature>
<keyword evidence="1" id="KW-0812">Transmembrane</keyword>
<keyword evidence="4" id="KW-1185">Reference proteome</keyword>
<dbReference type="eggNOG" id="KOG0192">
    <property type="taxonomic scope" value="Eukaryota"/>
</dbReference>
<organism evidence="3 4">
    <name type="scientific">Saprolegnia diclina (strain VS20)</name>
    <dbReference type="NCBI Taxonomy" id="1156394"/>
    <lineage>
        <taxon>Eukaryota</taxon>
        <taxon>Sar</taxon>
        <taxon>Stramenopiles</taxon>
        <taxon>Oomycota</taxon>
        <taxon>Saprolegniomycetes</taxon>
        <taxon>Saprolegniales</taxon>
        <taxon>Saprolegniaceae</taxon>
        <taxon>Saprolegnia</taxon>
    </lineage>
</organism>
<dbReference type="InParanoid" id="T0RAJ9"/>
<dbReference type="SMART" id="SM00220">
    <property type="entry name" value="S_TKc"/>
    <property type="match status" value="1"/>
</dbReference>
<feature type="domain" description="Protein kinase" evidence="2">
    <location>
        <begin position="135"/>
        <end position="397"/>
    </location>
</feature>
<dbReference type="GO" id="GO:0004674">
    <property type="term" value="F:protein serine/threonine kinase activity"/>
    <property type="evidence" value="ECO:0007669"/>
    <property type="project" value="TreeGrafter"/>
</dbReference>
<dbReference type="AlphaFoldDB" id="T0RAJ9"/>
<dbReference type="PANTHER" id="PTHR44329">
    <property type="entry name" value="SERINE/THREONINE-PROTEIN KINASE TNNI3K-RELATED"/>
    <property type="match status" value="1"/>
</dbReference>
<dbReference type="OrthoDB" id="346907at2759"/>
<keyword evidence="1" id="KW-0472">Membrane</keyword>
<dbReference type="GeneID" id="19953808"/>
<dbReference type="VEuPathDB" id="FungiDB:SDRG_13081"/>
<dbReference type="InterPro" id="IPR008271">
    <property type="entry name" value="Ser/Thr_kinase_AS"/>
</dbReference>
<gene>
    <name evidence="3" type="ORF">SDRG_13081</name>
</gene>
<dbReference type="STRING" id="1156394.T0RAJ9"/>
<dbReference type="SUPFAM" id="SSF56112">
    <property type="entry name" value="Protein kinase-like (PK-like)"/>
    <property type="match status" value="1"/>
</dbReference>
<proteinExistence type="predicted"/>
<dbReference type="GO" id="GO:0005524">
    <property type="term" value="F:ATP binding"/>
    <property type="evidence" value="ECO:0007669"/>
    <property type="project" value="InterPro"/>
</dbReference>
<evidence type="ECO:0000256" key="1">
    <source>
        <dbReference type="SAM" id="Phobius"/>
    </source>
</evidence>
<dbReference type="InterPro" id="IPR051681">
    <property type="entry name" value="Ser/Thr_Kinases-Pseudokinases"/>
</dbReference>
<feature type="transmembrane region" description="Helical" evidence="1">
    <location>
        <begin position="236"/>
        <end position="257"/>
    </location>
</feature>
<dbReference type="OMA" id="SNYTICV"/>
<sequence length="407" mass="45060">MQPPALIALRALAPASNDSAGYRVRSLHQNTDYCRVFHGTIHTLWPPSNYTICVLPVDTDVMSMPNIADKNNHIYPYLAIGVVALLLIAVGTYYHGKRVAKTDRAADDDYLVSSLSAKELETLQMLQLDASSLVVSDAKPIASGAFGDVWRATYLATNATVVIKRNKDRRPEAIHAFIQEILLLAKLQSPYIVTLVGVTWRRLLDIEAVLEHMQAGDLLSYLAISSRDAIPWAEKALLLQSIVYGLVFLHTFSPVVIHRDLKSRNVLLDDTCGAKLTDFGVSRELCDARTLTSGIGTFQWMAPEVINGSSYSEAADIYSFGVIVSEMSTHEVPYTQRYFASQSAQSLLTKIASGDLRPDFDATSPRWVHEVGVRCLAWDPSLRPTTLELTVLVRQFVDSLIDADTLY</sequence>
<protein>
    <submittedName>
        <fullName evidence="3">TKL protein kinase</fullName>
    </submittedName>
</protein>
<dbReference type="InterPro" id="IPR000719">
    <property type="entry name" value="Prot_kinase_dom"/>
</dbReference>
<evidence type="ECO:0000313" key="3">
    <source>
        <dbReference type="EMBL" id="EQC29208.1"/>
    </source>
</evidence>
<dbReference type="RefSeq" id="XP_008617386.1">
    <property type="nucleotide sequence ID" value="XM_008619164.1"/>
</dbReference>
<keyword evidence="3" id="KW-0418">Kinase</keyword>